<dbReference type="AlphaFoldDB" id="A0AAE1HLX8"/>
<reference evidence="2" key="2">
    <citation type="journal article" date="2023" name="BMC Genomics">
        <title>Pest status, molecular evolution, and epigenetic factors derived from the genome assembly of Frankliniella fusca, a thysanopteran phytovirus vector.</title>
        <authorList>
            <person name="Catto M.A."/>
            <person name="Labadie P.E."/>
            <person name="Jacobson A.L."/>
            <person name="Kennedy G.G."/>
            <person name="Srinivasan R."/>
            <person name="Hunt B.G."/>
        </authorList>
    </citation>
    <scope>NUCLEOTIDE SEQUENCE</scope>
    <source>
        <strain evidence="2">PL_HMW_Pooled</strain>
    </source>
</reference>
<keyword evidence="1" id="KW-0472">Membrane</keyword>
<feature type="transmembrane region" description="Helical" evidence="1">
    <location>
        <begin position="358"/>
        <end position="380"/>
    </location>
</feature>
<sequence length="425" mass="44200">MAAAVAASAGAVGRKPNGGWGWVVLAGVVLSYMTNMALFSVFGLLFGGQLEAWGLETTGVAVISSTMSSVQNFAGLGVGLLVPATFLNISAWFSTRRSQAVGISLAGTGLGQIVLPHLVRVLLEEYGFHGAVLIIGGLALHSIPGCLLYRKPRLIRDAVQPSESEPLKPKTEEKLLQQLPPPPQLVSASKEAVVAAAAEEPRGRGALAAVKRAALAMDLDLFLNLRFVNLAIGAGLTYTTMTSFSMVFPFFLMETVGYSRAATATFMSVQSGADLVSRLVLPQVMGGARCGRRGLPARTVMLVGILGSAAGRSALAEIRGFPEMLTLAAVTGFFRGATVLNQNLVIAEHVPAARLPSAIGLAMVVKGACALCIGSALGVIRDASGSYTVFIHCLTGLAVFTAVAWTLESCCCRAPGRPADADDAR</sequence>
<organism evidence="2 3">
    <name type="scientific">Frankliniella fusca</name>
    <dbReference type="NCBI Taxonomy" id="407009"/>
    <lineage>
        <taxon>Eukaryota</taxon>
        <taxon>Metazoa</taxon>
        <taxon>Ecdysozoa</taxon>
        <taxon>Arthropoda</taxon>
        <taxon>Hexapoda</taxon>
        <taxon>Insecta</taxon>
        <taxon>Pterygota</taxon>
        <taxon>Neoptera</taxon>
        <taxon>Paraneoptera</taxon>
        <taxon>Thysanoptera</taxon>
        <taxon>Terebrantia</taxon>
        <taxon>Thripoidea</taxon>
        <taxon>Thripidae</taxon>
        <taxon>Frankliniella</taxon>
    </lineage>
</organism>
<reference evidence="2" key="1">
    <citation type="submission" date="2021-07" db="EMBL/GenBank/DDBJ databases">
        <authorList>
            <person name="Catto M.A."/>
            <person name="Jacobson A."/>
            <person name="Kennedy G."/>
            <person name="Labadie P."/>
            <person name="Hunt B.G."/>
            <person name="Srinivasan R."/>
        </authorList>
    </citation>
    <scope>NUCLEOTIDE SEQUENCE</scope>
    <source>
        <strain evidence="2">PL_HMW_Pooled</strain>
        <tissue evidence="2">Head</tissue>
    </source>
</reference>
<dbReference type="SUPFAM" id="SSF103473">
    <property type="entry name" value="MFS general substrate transporter"/>
    <property type="match status" value="1"/>
</dbReference>
<keyword evidence="3" id="KW-1185">Reference proteome</keyword>
<gene>
    <name evidence="2" type="ORF">KUF71_002106</name>
</gene>
<feature type="transmembrane region" description="Helical" evidence="1">
    <location>
        <begin position="20"/>
        <end position="46"/>
    </location>
</feature>
<dbReference type="Pfam" id="PF07690">
    <property type="entry name" value="MFS_1"/>
    <property type="match status" value="1"/>
</dbReference>
<feature type="transmembrane region" description="Helical" evidence="1">
    <location>
        <begin position="73"/>
        <end position="93"/>
    </location>
</feature>
<feature type="transmembrane region" description="Helical" evidence="1">
    <location>
        <begin position="227"/>
        <end position="252"/>
    </location>
</feature>
<dbReference type="GO" id="GO:0008028">
    <property type="term" value="F:monocarboxylic acid transmembrane transporter activity"/>
    <property type="evidence" value="ECO:0007669"/>
    <property type="project" value="TreeGrafter"/>
</dbReference>
<name>A0AAE1HLX8_9NEOP</name>
<keyword evidence="1" id="KW-1133">Transmembrane helix</keyword>
<dbReference type="InterPro" id="IPR036259">
    <property type="entry name" value="MFS_trans_sf"/>
</dbReference>
<dbReference type="Proteomes" id="UP001219518">
    <property type="component" value="Unassembled WGS sequence"/>
</dbReference>
<dbReference type="PANTHER" id="PTHR11360">
    <property type="entry name" value="MONOCARBOXYLATE TRANSPORTER"/>
    <property type="match status" value="1"/>
</dbReference>
<dbReference type="InterPro" id="IPR050327">
    <property type="entry name" value="Proton-linked_MCT"/>
</dbReference>
<feature type="transmembrane region" description="Helical" evidence="1">
    <location>
        <begin position="100"/>
        <end position="119"/>
    </location>
</feature>
<dbReference type="Gene3D" id="1.20.1250.20">
    <property type="entry name" value="MFS general substrate transporter like domains"/>
    <property type="match status" value="1"/>
</dbReference>
<feature type="transmembrane region" description="Helical" evidence="1">
    <location>
        <begin position="131"/>
        <end position="149"/>
    </location>
</feature>
<evidence type="ECO:0000313" key="2">
    <source>
        <dbReference type="EMBL" id="KAK3923697.1"/>
    </source>
</evidence>
<keyword evidence="1" id="KW-0812">Transmembrane</keyword>
<feature type="transmembrane region" description="Helical" evidence="1">
    <location>
        <begin position="387"/>
        <end position="407"/>
    </location>
</feature>
<dbReference type="EMBL" id="JAHWGI010001149">
    <property type="protein sequence ID" value="KAK3923697.1"/>
    <property type="molecule type" value="Genomic_DNA"/>
</dbReference>
<evidence type="ECO:0000256" key="1">
    <source>
        <dbReference type="SAM" id="Phobius"/>
    </source>
</evidence>
<dbReference type="PANTHER" id="PTHR11360:SF229">
    <property type="entry name" value="AGAP007601-PA"/>
    <property type="match status" value="1"/>
</dbReference>
<proteinExistence type="predicted"/>
<evidence type="ECO:0000313" key="3">
    <source>
        <dbReference type="Proteomes" id="UP001219518"/>
    </source>
</evidence>
<comment type="caution">
    <text evidence="2">The sequence shown here is derived from an EMBL/GenBank/DDBJ whole genome shotgun (WGS) entry which is preliminary data.</text>
</comment>
<protein>
    <submittedName>
        <fullName evidence="2">Monocarboxylate transporter 12</fullName>
    </submittedName>
</protein>
<accession>A0AAE1HLX8</accession>
<dbReference type="InterPro" id="IPR011701">
    <property type="entry name" value="MFS"/>
</dbReference>